<accession>A0AC61R650</accession>
<keyword evidence="2" id="KW-1185">Reference proteome</keyword>
<sequence>MKKAETIRVEATLVNKRVSSYNAVEGLENPMDMYELDFMADGKPLSFEVSVFEFQAVEIGMQGLLVYQGYNIVSFGSWIKDFKM</sequence>
<evidence type="ECO:0000313" key="1">
    <source>
        <dbReference type="EMBL" id="TGY65588.1"/>
    </source>
</evidence>
<protein>
    <submittedName>
        <fullName evidence="1">DUF2500 family protein</fullName>
    </submittedName>
</protein>
<reference evidence="1" key="1">
    <citation type="submission" date="2019-04" db="EMBL/GenBank/DDBJ databases">
        <title>Microbes associate with the intestines of laboratory mice.</title>
        <authorList>
            <person name="Navarre W."/>
            <person name="Wong E."/>
            <person name="Huang K."/>
            <person name="Tropini C."/>
            <person name="Ng K."/>
            <person name="Yu B."/>
        </authorList>
    </citation>
    <scope>NUCLEOTIDE SEQUENCE</scope>
    <source>
        <strain evidence="1">NM09_H32</strain>
    </source>
</reference>
<evidence type="ECO:0000313" key="2">
    <source>
        <dbReference type="Proteomes" id="UP000308836"/>
    </source>
</evidence>
<gene>
    <name evidence="1" type="ORF">E5336_07810</name>
</gene>
<dbReference type="Proteomes" id="UP000308836">
    <property type="component" value="Unassembled WGS sequence"/>
</dbReference>
<dbReference type="EMBL" id="SRYG01000015">
    <property type="protein sequence ID" value="TGY65588.1"/>
    <property type="molecule type" value="Genomic_DNA"/>
</dbReference>
<organism evidence="1 2">
    <name type="scientific">Dubosiella muris</name>
    <dbReference type="NCBI Taxonomy" id="3038133"/>
    <lineage>
        <taxon>Bacteria</taxon>
        <taxon>Bacillati</taxon>
        <taxon>Bacillota</taxon>
        <taxon>Erysipelotrichia</taxon>
        <taxon>Erysipelotrichales</taxon>
        <taxon>Erysipelotrichaceae</taxon>
        <taxon>Dubosiella</taxon>
    </lineage>
</organism>
<comment type="caution">
    <text evidence="1">The sequence shown here is derived from an EMBL/GenBank/DDBJ whole genome shotgun (WGS) entry which is preliminary data.</text>
</comment>
<name>A0AC61R650_9FIRM</name>
<proteinExistence type="predicted"/>